<dbReference type="InterPro" id="IPR038084">
    <property type="entry name" value="PduO/GlcC-like_sf"/>
</dbReference>
<dbReference type="EMBL" id="JBHUIP010000013">
    <property type="protein sequence ID" value="MFD2264515.1"/>
    <property type="molecule type" value="Genomic_DNA"/>
</dbReference>
<dbReference type="Proteomes" id="UP001597295">
    <property type="component" value="Unassembled WGS sequence"/>
</dbReference>
<feature type="chain" id="PRO_5045458526" evidence="1">
    <location>
        <begin position="26"/>
        <end position="166"/>
    </location>
</feature>
<accession>A0ABW5DUJ1</accession>
<dbReference type="Gene3D" id="3.30.450.150">
    <property type="entry name" value="Haem-degrading domain"/>
    <property type="match status" value="1"/>
</dbReference>
<keyword evidence="1" id="KW-0732">Signal</keyword>
<dbReference type="Pfam" id="PF03928">
    <property type="entry name" value="HbpS-like"/>
    <property type="match status" value="1"/>
</dbReference>
<dbReference type="RefSeq" id="WP_379877605.1">
    <property type="nucleotide sequence ID" value="NZ_JBHUIP010000013.1"/>
</dbReference>
<sequence>MNRLLLAAVASPLLALGAVATSASAAVLQEKNLPLTIASEIALEAVKVCAADGYNVSVAVVDRGGTLRAFARADNAGPHTVEAARKKAFTSLSARTPTSIMFENVQKNPASAQLVAIDGFLVLGGGVPVKIGNETIGAVGIGGAPGGHLDEACAQKAIAKVADQLK</sequence>
<feature type="signal peptide" evidence="1">
    <location>
        <begin position="1"/>
        <end position="25"/>
    </location>
</feature>
<evidence type="ECO:0000313" key="3">
    <source>
        <dbReference type="Proteomes" id="UP001597295"/>
    </source>
</evidence>
<proteinExistence type="predicted"/>
<gene>
    <name evidence="2" type="ORF">ACFSM5_16540</name>
</gene>
<keyword evidence="3" id="KW-1185">Reference proteome</keyword>
<comment type="caution">
    <text evidence="2">The sequence shown here is derived from an EMBL/GenBank/DDBJ whole genome shotgun (WGS) entry which is preliminary data.</text>
</comment>
<dbReference type="InterPro" id="IPR052517">
    <property type="entry name" value="GlcG_carb_metab_protein"/>
</dbReference>
<dbReference type="PANTHER" id="PTHR34309">
    <property type="entry name" value="SLR1406 PROTEIN"/>
    <property type="match status" value="1"/>
</dbReference>
<dbReference type="SUPFAM" id="SSF143744">
    <property type="entry name" value="GlcG-like"/>
    <property type="match status" value="1"/>
</dbReference>
<evidence type="ECO:0000313" key="2">
    <source>
        <dbReference type="EMBL" id="MFD2264515.1"/>
    </source>
</evidence>
<organism evidence="2 3">
    <name type="scientific">Lacibacterium aquatile</name>
    <dbReference type="NCBI Taxonomy" id="1168082"/>
    <lineage>
        <taxon>Bacteria</taxon>
        <taxon>Pseudomonadati</taxon>
        <taxon>Pseudomonadota</taxon>
        <taxon>Alphaproteobacteria</taxon>
        <taxon>Rhodospirillales</taxon>
        <taxon>Rhodospirillaceae</taxon>
    </lineage>
</organism>
<dbReference type="PANTHER" id="PTHR34309:SF10">
    <property type="entry name" value="SLR1406 PROTEIN"/>
    <property type="match status" value="1"/>
</dbReference>
<reference evidence="3" key="1">
    <citation type="journal article" date="2019" name="Int. J. Syst. Evol. Microbiol.">
        <title>The Global Catalogue of Microorganisms (GCM) 10K type strain sequencing project: providing services to taxonomists for standard genome sequencing and annotation.</title>
        <authorList>
            <consortium name="The Broad Institute Genomics Platform"/>
            <consortium name="The Broad Institute Genome Sequencing Center for Infectious Disease"/>
            <person name="Wu L."/>
            <person name="Ma J."/>
        </authorList>
    </citation>
    <scope>NUCLEOTIDE SEQUENCE [LARGE SCALE GENOMIC DNA]</scope>
    <source>
        <strain evidence="3">CGMCC 1.19062</strain>
    </source>
</reference>
<name>A0ABW5DUJ1_9PROT</name>
<protein>
    <submittedName>
        <fullName evidence="2">Heme-binding protein</fullName>
    </submittedName>
</protein>
<evidence type="ECO:0000256" key="1">
    <source>
        <dbReference type="SAM" id="SignalP"/>
    </source>
</evidence>
<dbReference type="InterPro" id="IPR005624">
    <property type="entry name" value="PduO/GlcC-like"/>
</dbReference>